<dbReference type="GeneID" id="25567591"/>
<dbReference type="RefSeq" id="XP_013754983.1">
    <property type="nucleotide sequence ID" value="XM_013899529.1"/>
</dbReference>
<protein>
    <submittedName>
        <fullName evidence="3">Uncharacterized protein</fullName>
    </submittedName>
</protein>
<evidence type="ECO:0000256" key="1">
    <source>
        <dbReference type="SAM" id="MobiDB-lite"/>
    </source>
</evidence>
<sequence length="197" mass="20205">MGDSVVTATALSTVAVLFIIAALCVALRLKIAVDNEKAGKTPADQHVAAQPVLLEDASHLPFAQDSEGQNDAPHGQSFESQPNDAQAEPTIGPKLHPTSLSPAAAPAPAPAPATPSPSAHVAAASVQSSLSPARTVASPSSTPPRGPRPRPRPRPSLTTQVYTPGRNGGVETSMTPSREVAATTVPLDTFAQHQSRI</sequence>
<proteinExistence type="predicted"/>
<name>A0A0L0DKF2_THETB</name>
<feature type="region of interest" description="Disordered" evidence="1">
    <location>
        <begin position="63"/>
        <end position="197"/>
    </location>
</feature>
<feature type="compositionally biased region" description="Pro residues" evidence="1">
    <location>
        <begin position="105"/>
        <end position="115"/>
    </location>
</feature>
<keyword evidence="2" id="KW-0472">Membrane</keyword>
<organism evidence="3 4">
    <name type="scientific">Thecamonas trahens ATCC 50062</name>
    <dbReference type="NCBI Taxonomy" id="461836"/>
    <lineage>
        <taxon>Eukaryota</taxon>
        <taxon>Apusozoa</taxon>
        <taxon>Apusomonadida</taxon>
        <taxon>Apusomonadidae</taxon>
        <taxon>Thecamonas</taxon>
    </lineage>
</organism>
<reference evidence="3 4" key="1">
    <citation type="submission" date="2010-05" db="EMBL/GenBank/DDBJ databases">
        <title>The Genome Sequence of Thecamonas trahens ATCC 50062.</title>
        <authorList>
            <consortium name="The Broad Institute Genome Sequencing Platform"/>
            <person name="Russ C."/>
            <person name="Cuomo C."/>
            <person name="Shea T."/>
            <person name="Young S.K."/>
            <person name="Zeng Q."/>
            <person name="Koehrsen M."/>
            <person name="Haas B."/>
            <person name="Borodovsky M."/>
            <person name="Guigo R."/>
            <person name="Alvarado L."/>
            <person name="Berlin A."/>
            <person name="Bochicchio J."/>
            <person name="Borenstein D."/>
            <person name="Chapman S."/>
            <person name="Chen Z."/>
            <person name="Freedman E."/>
            <person name="Gellesch M."/>
            <person name="Goldberg J."/>
            <person name="Griggs A."/>
            <person name="Gujja S."/>
            <person name="Heilman E."/>
            <person name="Heiman D."/>
            <person name="Hepburn T."/>
            <person name="Howarth C."/>
            <person name="Jen D."/>
            <person name="Larson L."/>
            <person name="Mehta T."/>
            <person name="Park D."/>
            <person name="Pearson M."/>
            <person name="Roberts A."/>
            <person name="Saif S."/>
            <person name="Shenoy N."/>
            <person name="Sisk P."/>
            <person name="Stolte C."/>
            <person name="Sykes S."/>
            <person name="Thomson T."/>
            <person name="Walk T."/>
            <person name="White J."/>
            <person name="Yandava C."/>
            <person name="Burger G."/>
            <person name="Gray M.W."/>
            <person name="Holland P.W.H."/>
            <person name="King N."/>
            <person name="Lang F.B.F."/>
            <person name="Roger A.J."/>
            <person name="Ruiz-Trillo I."/>
            <person name="Lander E."/>
            <person name="Nusbaum C."/>
        </authorList>
    </citation>
    <scope>NUCLEOTIDE SEQUENCE [LARGE SCALE GENOMIC DNA]</scope>
    <source>
        <strain evidence="3 4">ATCC 50062</strain>
    </source>
</reference>
<dbReference type="Proteomes" id="UP000054408">
    <property type="component" value="Unassembled WGS sequence"/>
</dbReference>
<dbReference type="EMBL" id="GL349476">
    <property type="protein sequence ID" value="KNC52884.1"/>
    <property type="molecule type" value="Genomic_DNA"/>
</dbReference>
<dbReference type="AlphaFoldDB" id="A0A0L0DKF2"/>
<evidence type="ECO:0000256" key="2">
    <source>
        <dbReference type="SAM" id="Phobius"/>
    </source>
</evidence>
<keyword evidence="2" id="KW-0812">Transmembrane</keyword>
<gene>
    <name evidence="3" type="ORF">AMSG_09041</name>
</gene>
<evidence type="ECO:0000313" key="4">
    <source>
        <dbReference type="Proteomes" id="UP000054408"/>
    </source>
</evidence>
<keyword evidence="2" id="KW-1133">Transmembrane helix</keyword>
<keyword evidence="4" id="KW-1185">Reference proteome</keyword>
<feature type="transmembrane region" description="Helical" evidence="2">
    <location>
        <begin position="6"/>
        <end position="27"/>
    </location>
</feature>
<accession>A0A0L0DKF2</accession>
<evidence type="ECO:0000313" key="3">
    <source>
        <dbReference type="EMBL" id="KNC52884.1"/>
    </source>
</evidence>
<feature type="compositionally biased region" description="Low complexity" evidence="1">
    <location>
        <begin position="116"/>
        <end position="133"/>
    </location>
</feature>